<reference evidence="1" key="1">
    <citation type="submission" date="2016-03" db="EMBL/GenBank/DDBJ databases">
        <authorList>
            <person name="Ploux O."/>
        </authorList>
    </citation>
    <scope>NUCLEOTIDE SEQUENCE</scope>
    <source>
        <strain evidence="1">UC10</strain>
    </source>
</reference>
<name>A0A1Y5Q923_9GAMM</name>
<sequence>MAESVAQQRLNNYLAAEARILTAGLSWRLDIRQRQEAELADIRKGIRECQMLVDAEQGRHSNRSSLRSTTMVPR</sequence>
<evidence type="ECO:0000313" key="1">
    <source>
        <dbReference type="EMBL" id="SBV37836.1"/>
    </source>
</evidence>
<proteinExistence type="predicted"/>
<dbReference type="AlphaFoldDB" id="A0A1Y5Q923"/>
<accession>A0A1Y5Q923</accession>
<gene>
    <name evidence="1" type="ORF">STPYR_12779</name>
</gene>
<dbReference type="EMBL" id="FLTS01000001">
    <property type="protein sequence ID" value="SBV37836.1"/>
    <property type="molecule type" value="Genomic_DNA"/>
</dbReference>
<organism evidence="1">
    <name type="scientific">uncultured Stenotrophomonas sp</name>
    <dbReference type="NCBI Taxonomy" id="165438"/>
    <lineage>
        <taxon>Bacteria</taxon>
        <taxon>Pseudomonadati</taxon>
        <taxon>Pseudomonadota</taxon>
        <taxon>Gammaproteobacteria</taxon>
        <taxon>Lysobacterales</taxon>
        <taxon>Lysobacteraceae</taxon>
        <taxon>Stenotrophomonas</taxon>
        <taxon>environmental samples</taxon>
    </lineage>
</organism>
<protein>
    <submittedName>
        <fullName evidence="1">Uncharacterized protein</fullName>
    </submittedName>
</protein>